<dbReference type="InterPro" id="IPR050491">
    <property type="entry name" value="AmpC-like"/>
</dbReference>
<dbReference type="PANTHER" id="PTHR46825:SF14">
    <property type="entry name" value="BETA-LACTAMASE-RELATED DOMAIN-CONTAINING PROTEIN"/>
    <property type="match status" value="1"/>
</dbReference>
<dbReference type="SUPFAM" id="SSF56601">
    <property type="entry name" value="beta-lactamase/transpeptidase-like"/>
    <property type="match status" value="1"/>
</dbReference>
<dbReference type="PANTHER" id="PTHR46825">
    <property type="entry name" value="D-ALANYL-D-ALANINE-CARBOXYPEPTIDASE/ENDOPEPTIDASE AMPH"/>
    <property type="match status" value="1"/>
</dbReference>
<accession>A0A6A6SMP2</accession>
<dbReference type="AlphaFoldDB" id="A0A6A6SMP2"/>
<dbReference type="EMBL" id="MU004598">
    <property type="protein sequence ID" value="KAF2647618.1"/>
    <property type="molecule type" value="Genomic_DNA"/>
</dbReference>
<evidence type="ECO:0000313" key="5">
    <source>
        <dbReference type="Proteomes" id="UP000799324"/>
    </source>
</evidence>
<dbReference type="InterPro" id="IPR012338">
    <property type="entry name" value="Beta-lactam/transpept-like"/>
</dbReference>
<dbReference type="Pfam" id="PF00144">
    <property type="entry name" value="Beta-lactamase"/>
    <property type="match status" value="1"/>
</dbReference>
<keyword evidence="5" id="KW-1185">Reference proteome</keyword>
<dbReference type="Proteomes" id="UP000799324">
    <property type="component" value="Unassembled WGS sequence"/>
</dbReference>
<protein>
    <submittedName>
        <fullName evidence="4">Beta-lactamase/transpeptidase-like protein</fullName>
    </submittedName>
</protein>
<proteinExistence type="inferred from homology"/>
<dbReference type="InterPro" id="IPR001466">
    <property type="entry name" value="Beta-lactam-related"/>
</dbReference>
<comment type="similarity">
    <text evidence="1">Belongs to the peptidase S12 family.</text>
</comment>
<feature type="domain" description="Peptidase S12 Pab87-related C-terminal" evidence="3">
    <location>
        <begin position="435"/>
        <end position="541"/>
    </location>
</feature>
<dbReference type="Pfam" id="PF11954">
    <property type="entry name" value="DUF3471"/>
    <property type="match status" value="1"/>
</dbReference>
<dbReference type="InterPro" id="IPR021860">
    <property type="entry name" value="Peptidase_S12_Pab87-rel_C"/>
</dbReference>
<dbReference type="Gene3D" id="2.40.128.600">
    <property type="match status" value="1"/>
</dbReference>
<evidence type="ECO:0000256" key="1">
    <source>
        <dbReference type="ARBA" id="ARBA00038215"/>
    </source>
</evidence>
<feature type="domain" description="Beta-lactamase-related" evidence="2">
    <location>
        <begin position="18"/>
        <end position="378"/>
    </location>
</feature>
<sequence>MSTYNIVSQLEAHTSPIRNILGTSGCPGLSIGAFHSGSIVHTQHFGCKDIESEPLETPDDDTVYYIASVSKIIAVCALGTLIQEGILGWDVPIREYLSEFRKRNDDLGQKTTLRDLAANITGLSPAVTFGMHMYGERVLPKTEFARLIAHMEPVSPFRSGFMYAAWNYVLIQAITERVTGEDFGTMVDRKILKPLGMKRSTFETPLSTNIMSAHGTLNNGSCHRISINKTNKFDSETGLSAVMGGKSTMREMLLIFSSLLAAYVHQRDNAVDTTPNSPFVQLRTIFSPHVAVPPSDIQAQAYCLGIYRSQLPAVLSRASMNYAFLKTSSLPIFGNSDTHIAGTEVFHHTGNHPGFYASMFLAPASQTGVICLTNATPLVDPTDFAAQMWLATLLSPRPHTVSTHMHMPDFENMAKQVARANIGAFERVARYLESKKSDIRPSLPLEKYEGVYTNTVGNLRYKVSMAEEIDGDGDAEGLLFAPLDTKLTRYELKPWDGDTFYWRADRDEEVVGKAMFPAPFVGVHLVRFAVRDGRVESLMWQHCPASKKPEVLRRRTVMAKLA</sequence>
<dbReference type="OrthoDB" id="5946976at2759"/>
<dbReference type="Gene3D" id="3.40.710.10">
    <property type="entry name" value="DD-peptidase/beta-lactamase superfamily"/>
    <property type="match status" value="1"/>
</dbReference>
<organism evidence="4 5">
    <name type="scientific">Lophiostoma macrostomum CBS 122681</name>
    <dbReference type="NCBI Taxonomy" id="1314788"/>
    <lineage>
        <taxon>Eukaryota</taxon>
        <taxon>Fungi</taxon>
        <taxon>Dikarya</taxon>
        <taxon>Ascomycota</taxon>
        <taxon>Pezizomycotina</taxon>
        <taxon>Dothideomycetes</taxon>
        <taxon>Pleosporomycetidae</taxon>
        <taxon>Pleosporales</taxon>
        <taxon>Lophiostomataceae</taxon>
        <taxon>Lophiostoma</taxon>
    </lineage>
</organism>
<gene>
    <name evidence="4" type="ORF">K491DRAFT_723280</name>
</gene>
<evidence type="ECO:0000313" key="4">
    <source>
        <dbReference type="EMBL" id="KAF2647618.1"/>
    </source>
</evidence>
<evidence type="ECO:0000259" key="2">
    <source>
        <dbReference type="Pfam" id="PF00144"/>
    </source>
</evidence>
<reference evidence="4" key="1">
    <citation type="journal article" date="2020" name="Stud. Mycol.">
        <title>101 Dothideomycetes genomes: a test case for predicting lifestyles and emergence of pathogens.</title>
        <authorList>
            <person name="Haridas S."/>
            <person name="Albert R."/>
            <person name="Binder M."/>
            <person name="Bloem J."/>
            <person name="Labutti K."/>
            <person name="Salamov A."/>
            <person name="Andreopoulos B."/>
            <person name="Baker S."/>
            <person name="Barry K."/>
            <person name="Bills G."/>
            <person name="Bluhm B."/>
            <person name="Cannon C."/>
            <person name="Castanera R."/>
            <person name="Culley D."/>
            <person name="Daum C."/>
            <person name="Ezra D."/>
            <person name="Gonzalez J."/>
            <person name="Henrissat B."/>
            <person name="Kuo A."/>
            <person name="Liang C."/>
            <person name="Lipzen A."/>
            <person name="Lutzoni F."/>
            <person name="Magnuson J."/>
            <person name="Mondo S."/>
            <person name="Nolan M."/>
            <person name="Ohm R."/>
            <person name="Pangilinan J."/>
            <person name="Park H.-J."/>
            <person name="Ramirez L."/>
            <person name="Alfaro M."/>
            <person name="Sun H."/>
            <person name="Tritt A."/>
            <person name="Yoshinaga Y."/>
            <person name="Zwiers L.-H."/>
            <person name="Turgeon B."/>
            <person name="Goodwin S."/>
            <person name="Spatafora J."/>
            <person name="Crous P."/>
            <person name="Grigoriev I."/>
        </authorList>
    </citation>
    <scope>NUCLEOTIDE SEQUENCE</scope>
    <source>
        <strain evidence="4">CBS 122681</strain>
    </source>
</reference>
<name>A0A6A6SMP2_9PLEO</name>
<evidence type="ECO:0000259" key="3">
    <source>
        <dbReference type="Pfam" id="PF11954"/>
    </source>
</evidence>